<reference evidence="8 9" key="1">
    <citation type="submission" date="2021-03" db="EMBL/GenBank/DDBJ databases">
        <title>Winogradskyella sp. nov., isolated from costal sediment.</title>
        <authorList>
            <person name="Gao C."/>
        </authorList>
    </citation>
    <scope>NUCLEOTIDE SEQUENCE [LARGE SCALE GENOMIC DNA]</scope>
    <source>
        <strain evidence="8 9">DF17</strain>
    </source>
</reference>
<proteinExistence type="inferred from homology"/>
<keyword evidence="4" id="KW-0378">Hydrolase</keyword>
<evidence type="ECO:0000256" key="2">
    <source>
        <dbReference type="ARBA" id="ARBA00006285"/>
    </source>
</evidence>
<dbReference type="Pfam" id="PF02838">
    <property type="entry name" value="Glyco_hydro_20b"/>
    <property type="match status" value="1"/>
</dbReference>
<dbReference type="SUPFAM" id="SSF51445">
    <property type="entry name" value="(Trans)glycosidases"/>
    <property type="match status" value="1"/>
</dbReference>
<evidence type="ECO:0000313" key="8">
    <source>
        <dbReference type="EMBL" id="MBO3115527.1"/>
    </source>
</evidence>
<evidence type="ECO:0000256" key="5">
    <source>
        <dbReference type="ARBA" id="ARBA00023295"/>
    </source>
</evidence>
<protein>
    <recommendedName>
        <fullName evidence="3">beta-N-acetylhexosaminidase</fullName>
        <ecNumber evidence="3">3.2.1.52</ecNumber>
    </recommendedName>
</protein>
<dbReference type="PANTHER" id="PTHR22600:SF57">
    <property type="entry name" value="BETA-N-ACETYLHEXOSAMINIDASE"/>
    <property type="match status" value="1"/>
</dbReference>
<dbReference type="PRINTS" id="PR00738">
    <property type="entry name" value="GLHYDRLASE20"/>
</dbReference>
<comment type="caution">
    <text evidence="8">The sequence shown here is derived from an EMBL/GenBank/DDBJ whole genome shotgun (WGS) entry which is preliminary data.</text>
</comment>
<sequence>MHFKQFFQALLLSLFVFGCTKRSPLIEETALIPMPSQIQEGDSYFSITSATGMSYDSIFKISPIFFKSFIEEGSGITLKRGNDIRFILDSTLSKEAYNLQISKVGISVSASTDGGAFYAVQTLRQLLPIALEEDNYTSLELLIKYQSIKDAPQFPYRGMHLDVGRHMYSVDFIKKYIDALSLLKMNTFHWHLTEDQGWRIEIKQYPKLQDVAAYRDETLVGHYSDQPHQFDGKRYGGYYTQDQIKDIVTYAQERFVTIIPEIEMPGHSQAAIAAYPELGCVGKQVEVAKKWGVFEEIYCTKDSTFEFLENVLDEVLELFPSEYIHIGGDEAPKTRWKNCPNCQKRIKEEGLKDEHELQSYFIRRIEGYLNAKGRQIIGWDEILEGGLAPNATVMSWRGTSGAIAAAQQHHNVVMTPTSHCYFDYYQSEKEDEPLAIGGFLSLKKVYSFNPIPEELNLEESEYILGAQGNVWTEYMPTESQVEYMAFPRMLAMSEVVWTNPKQKDYSGFTNRVERFYKRLEAMDINYANHFYDIEGDMLFKNEESFYSLTTLSEGKDIRMTTDGTEPNINSKVYQSPVAVTESGIIKAAVFNDSIQLGATFAQNINYHKAIGAKISIDKKPHKAYVGSGPEGLINGIVGSDKRFGDKEWLGFWGDDIEVTINFDEPKEISVIETRFHNGQGQWIYAPKELYFQFILDNGSIILDQRELKPADGLHVNLNYNFNTPEGMRIKVKSIAITVPNYGIIPEGNQGAGNKAWTFIDEIIVN</sequence>
<dbReference type="InterPro" id="IPR026876">
    <property type="entry name" value="Fn3_assoc_repeat"/>
</dbReference>
<evidence type="ECO:0000313" key="9">
    <source>
        <dbReference type="Proteomes" id="UP000676776"/>
    </source>
</evidence>
<dbReference type="InterPro" id="IPR015883">
    <property type="entry name" value="Glyco_hydro_20_cat"/>
</dbReference>
<feature type="domain" description="Beta-hexosaminidase bacterial type N-terminal" evidence="7">
    <location>
        <begin position="29"/>
        <end position="130"/>
    </location>
</feature>
<accession>A0ABS3SYI6</accession>
<dbReference type="SUPFAM" id="SSF55545">
    <property type="entry name" value="beta-N-acetylhexosaminidase-like domain"/>
    <property type="match status" value="1"/>
</dbReference>
<comment type="catalytic activity">
    <reaction evidence="1">
        <text>Hydrolysis of terminal non-reducing N-acetyl-D-hexosamine residues in N-acetyl-beta-D-hexosaminides.</text>
        <dbReference type="EC" id="3.2.1.52"/>
    </reaction>
</comment>
<keyword evidence="5" id="KW-0326">Glycosidase</keyword>
<dbReference type="EC" id="3.2.1.52" evidence="3"/>
<evidence type="ECO:0000259" key="7">
    <source>
        <dbReference type="Pfam" id="PF02838"/>
    </source>
</evidence>
<dbReference type="InterPro" id="IPR015882">
    <property type="entry name" value="HEX_bac_N"/>
</dbReference>
<dbReference type="Gene3D" id="3.20.20.80">
    <property type="entry name" value="Glycosidases"/>
    <property type="match status" value="1"/>
</dbReference>
<organism evidence="8 9">
    <name type="scientific">Winogradskyella pelagia</name>
    <dbReference type="NCBI Taxonomy" id="2819984"/>
    <lineage>
        <taxon>Bacteria</taxon>
        <taxon>Pseudomonadati</taxon>
        <taxon>Bacteroidota</taxon>
        <taxon>Flavobacteriia</taxon>
        <taxon>Flavobacteriales</taxon>
        <taxon>Flavobacteriaceae</taxon>
        <taxon>Winogradskyella</taxon>
    </lineage>
</organism>
<dbReference type="PANTHER" id="PTHR22600">
    <property type="entry name" value="BETA-HEXOSAMINIDASE"/>
    <property type="match status" value="1"/>
</dbReference>
<evidence type="ECO:0000256" key="3">
    <source>
        <dbReference type="ARBA" id="ARBA00012663"/>
    </source>
</evidence>
<dbReference type="InterPro" id="IPR025705">
    <property type="entry name" value="Beta_hexosaminidase_sua/sub"/>
</dbReference>
<evidence type="ECO:0000256" key="1">
    <source>
        <dbReference type="ARBA" id="ARBA00001231"/>
    </source>
</evidence>
<evidence type="ECO:0000256" key="4">
    <source>
        <dbReference type="ARBA" id="ARBA00022801"/>
    </source>
</evidence>
<dbReference type="Pfam" id="PF13287">
    <property type="entry name" value="Fn3_assoc"/>
    <property type="match status" value="1"/>
</dbReference>
<dbReference type="Gene3D" id="3.30.379.10">
    <property type="entry name" value="Chitobiase/beta-hexosaminidase domain 2-like"/>
    <property type="match status" value="1"/>
</dbReference>
<evidence type="ECO:0000259" key="6">
    <source>
        <dbReference type="Pfam" id="PF00728"/>
    </source>
</evidence>
<dbReference type="CDD" id="cd06563">
    <property type="entry name" value="GH20_chitobiase-like"/>
    <property type="match status" value="1"/>
</dbReference>
<dbReference type="EMBL" id="JAGEVF010000001">
    <property type="protein sequence ID" value="MBO3115527.1"/>
    <property type="molecule type" value="Genomic_DNA"/>
</dbReference>
<dbReference type="PROSITE" id="PS51257">
    <property type="entry name" value="PROKAR_LIPOPROTEIN"/>
    <property type="match status" value="1"/>
</dbReference>
<dbReference type="Proteomes" id="UP000676776">
    <property type="component" value="Unassembled WGS sequence"/>
</dbReference>
<dbReference type="InterPro" id="IPR017853">
    <property type="entry name" value="GH"/>
</dbReference>
<feature type="domain" description="Glycoside hydrolase family 20 catalytic" evidence="6">
    <location>
        <begin position="154"/>
        <end position="499"/>
    </location>
</feature>
<keyword evidence="9" id="KW-1185">Reference proteome</keyword>
<name>A0ABS3SYI6_9FLAO</name>
<dbReference type="InterPro" id="IPR029018">
    <property type="entry name" value="Hex-like_dom2"/>
</dbReference>
<dbReference type="Pfam" id="PF00728">
    <property type="entry name" value="Glyco_hydro_20"/>
    <property type="match status" value="1"/>
</dbReference>
<gene>
    <name evidence="8" type="ORF">J4050_02140</name>
</gene>
<comment type="similarity">
    <text evidence="2">Belongs to the glycosyl hydrolase 20 family.</text>
</comment>